<dbReference type="HOGENOM" id="CLU_1677839_0_0_1"/>
<protein>
    <submittedName>
        <fullName evidence="1">Uncharacterized protein</fullName>
    </submittedName>
</protein>
<dbReference type="AlphaFoldDB" id="N1PFE9"/>
<accession>N1PFE9</accession>
<name>N1PFE9_DOTSN</name>
<proteinExistence type="predicted"/>
<gene>
    <name evidence="1" type="ORF">DOTSEDRAFT_27954</name>
</gene>
<reference evidence="2" key="1">
    <citation type="journal article" date="2012" name="PLoS Genet.">
        <title>The genomes of the fungal plant pathogens Cladosporium fulvum and Dothistroma septosporum reveal adaptation to different hosts and lifestyles but also signatures of common ancestry.</title>
        <authorList>
            <person name="de Wit P.J.G.M."/>
            <person name="van der Burgt A."/>
            <person name="Oekmen B."/>
            <person name="Stergiopoulos I."/>
            <person name="Abd-Elsalam K.A."/>
            <person name="Aerts A.L."/>
            <person name="Bahkali A.H."/>
            <person name="Beenen H.G."/>
            <person name="Chettri P."/>
            <person name="Cox M.P."/>
            <person name="Datema E."/>
            <person name="de Vries R.P."/>
            <person name="Dhillon B."/>
            <person name="Ganley A.R."/>
            <person name="Griffiths S.A."/>
            <person name="Guo Y."/>
            <person name="Hamelin R.C."/>
            <person name="Henrissat B."/>
            <person name="Kabir M.S."/>
            <person name="Jashni M.K."/>
            <person name="Kema G."/>
            <person name="Klaubauf S."/>
            <person name="Lapidus A."/>
            <person name="Levasseur A."/>
            <person name="Lindquist E."/>
            <person name="Mehrabi R."/>
            <person name="Ohm R.A."/>
            <person name="Owen T.J."/>
            <person name="Salamov A."/>
            <person name="Schwelm A."/>
            <person name="Schijlen E."/>
            <person name="Sun H."/>
            <person name="van den Burg H.A."/>
            <person name="van Ham R.C.H.J."/>
            <person name="Zhang S."/>
            <person name="Goodwin S.B."/>
            <person name="Grigoriev I.V."/>
            <person name="Collemare J."/>
            <person name="Bradshaw R.E."/>
        </authorList>
    </citation>
    <scope>NUCLEOTIDE SEQUENCE [LARGE SCALE GENOMIC DNA]</scope>
    <source>
        <strain evidence="2">NZE10 / CBS 128990</strain>
    </source>
</reference>
<evidence type="ECO:0000313" key="1">
    <source>
        <dbReference type="EMBL" id="EME40026.1"/>
    </source>
</evidence>
<dbReference type="Proteomes" id="UP000016933">
    <property type="component" value="Unassembled WGS sequence"/>
</dbReference>
<evidence type="ECO:0000313" key="2">
    <source>
        <dbReference type="Proteomes" id="UP000016933"/>
    </source>
</evidence>
<sequence>MPTIRNPAPLKTQSSLDNLAITKQGAIPVFSESNGDSRSGASDDEHDYQVKILGQHTSQYLISFADSTEGLRLSWTGRDGFDPELVEFWEAMQEHVKPRAAQCAIEHGLWYIETGEMVLILEDAMYEKVLGAIASTHGARLVRQVVAKHTDAHDSRP</sequence>
<keyword evidence="2" id="KW-1185">Reference proteome</keyword>
<dbReference type="EMBL" id="KB446544">
    <property type="protein sequence ID" value="EME40026.1"/>
    <property type="molecule type" value="Genomic_DNA"/>
</dbReference>
<reference evidence="1 2" key="2">
    <citation type="journal article" date="2012" name="PLoS Pathog.">
        <title>Diverse lifestyles and strategies of plant pathogenesis encoded in the genomes of eighteen Dothideomycetes fungi.</title>
        <authorList>
            <person name="Ohm R.A."/>
            <person name="Feau N."/>
            <person name="Henrissat B."/>
            <person name="Schoch C.L."/>
            <person name="Horwitz B.A."/>
            <person name="Barry K.W."/>
            <person name="Condon B.J."/>
            <person name="Copeland A.C."/>
            <person name="Dhillon B."/>
            <person name="Glaser F."/>
            <person name="Hesse C.N."/>
            <person name="Kosti I."/>
            <person name="LaButti K."/>
            <person name="Lindquist E.A."/>
            <person name="Lucas S."/>
            <person name="Salamov A.A."/>
            <person name="Bradshaw R.E."/>
            <person name="Ciuffetti L."/>
            <person name="Hamelin R.C."/>
            <person name="Kema G.H.J."/>
            <person name="Lawrence C."/>
            <person name="Scott J.A."/>
            <person name="Spatafora J.W."/>
            <person name="Turgeon B.G."/>
            <person name="de Wit P.J.G.M."/>
            <person name="Zhong S."/>
            <person name="Goodwin S.B."/>
            <person name="Grigoriev I.V."/>
        </authorList>
    </citation>
    <scope>NUCLEOTIDE SEQUENCE [LARGE SCALE GENOMIC DNA]</scope>
    <source>
        <strain evidence="2">NZE10 / CBS 128990</strain>
    </source>
</reference>
<organism evidence="1 2">
    <name type="scientific">Dothistroma septosporum (strain NZE10 / CBS 128990)</name>
    <name type="common">Red band needle blight fungus</name>
    <name type="synonym">Mycosphaerella pini</name>
    <dbReference type="NCBI Taxonomy" id="675120"/>
    <lineage>
        <taxon>Eukaryota</taxon>
        <taxon>Fungi</taxon>
        <taxon>Dikarya</taxon>
        <taxon>Ascomycota</taxon>
        <taxon>Pezizomycotina</taxon>
        <taxon>Dothideomycetes</taxon>
        <taxon>Dothideomycetidae</taxon>
        <taxon>Mycosphaerellales</taxon>
        <taxon>Mycosphaerellaceae</taxon>
        <taxon>Dothistroma</taxon>
    </lineage>
</organism>